<keyword evidence="1" id="KW-0808">Transferase</keyword>
<dbReference type="RefSeq" id="WP_163608811.1">
    <property type="nucleotide sequence ID" value="NZ_JAABOO010000005.1"/>
</dbReference>
<dbReference type="Proteomes" id="UP000468581">
    <property type="component" value="Unassembled WGS sequence"/>
</dbReference>
<comment type="caution">
    <text evidence="1">The sequence shown here is derived from an EMBL/GenBank/DDBJ whole genome shotgun (WGS) entry which is preliminary data.</text>
</comment>
<dbReference type="AlphaFoldDB" id="A0A6P0UQ77"/>
<evidence type="ECO:0000313" key="2">
    <source>
        <dbReference type="Proteomes" id="UP000468581"/>
    </source>
</evidence>
<proteinExistence type="predicted"/>
<dbReference type="EMBL" id="JAABOO010000005">
    <property type="protein sequence ID" value="NER15514.1"/>
    <property type="molecule type" value="Genomic_DNA"/>
</dbReference>
<evidence type="ECO:0000313" key="1">
    <source>
        <dbReference type="EMBL" id="NER15514.1"/>
    </source>
</evidence>
<reference evidence="1 2" key="1">
    <citation type="submission" date="2020-01" db="EMBL/GenBank/DDBJ databases">
        <title>Leptobacterium flavescens.</title>
        <authorList>
            <person name="Wang G."/>
        </authorList>
    </citation>
    <scope>NUCLEOTIDE SEQUENCE [LARGE SCALE GENOMIC DNA]</scope>
    <source>
        <strain evidence="1 2">KCTC 22160</strain>
    </source>
</reference>
<keyword evidence="2" id="KW-1185">Reference proteome</keyword>
<dbReference type="InterPro" id="IPR029465">
    <property type="entry name" value="ATPgrasp_TupA"/>
</dbReference>
<sequence>MHPLKKLSYGIVKKFKFLNPEYYLKIYYQYYTDKKLDLENPTEFNQKIQWMKIYYQKPILSILVDKYSVREYIKDKIGDQYLNDLIKVYERASDVNFNELPEKFVLKAVHGSNYNIIVKDKKKLNRLTARWKMHKWMGRNYYYSGGLEWAYKNVTPRIICEKFLNEIGKESINDYKFFCFNGVPKFIQIDIDRHTDHSRCFYDIDWKKLPFSMTKYKHYQGEVEKPEKFDEMFDLVKRLAEDFPFVRVDFYAIGEKIIFGEMTFYPGDGIEEFYPDEYNTTIGNYLQLPEKIV</sequence>
<gene>
    <name evidence="1" type="ORF">GWK08_18815</name>
</gene>
<dbReference type="Pfam" id="PF14305">
    <property type="entry name" value="ATPgrasp_TupA"/>
    <property type="match status" value="1"/>
</dbReference>
<protein>
    <submittedName>
        <fullName evidence="1">Glycosyltransferase</fullName>
    </submittedName>
</protein>
<dbReference type="GO" id="GO:0016740">
    <property type="term" value="F:transferase activity"/>
    <property type="evidence" value="ECO:0007669"/>
    <property type="project" value="UniProtKB-KW"/>
</dbReference>
<organism evidence="1 2">
    <name type="scientific">Leptobacterium flavescens</name>
    <dbReference type="NCBI Taxonomy" id="472055"/>
    <lineage>
        <taxon>Bacteria</taxon>
        <taxon>Pseudomonadati</taxon>
        <taxon>Bacteroidota</taxon>
        <taxon>Flavobacteriia</taxon>
        <taxon>Flavobacteriales</taxon>
        <taxon>Flavobacteriaceae</taxon>
        <taxon>Leptobacterium</taxon>
    </lineage>
</organism>
<accession>A0A6P0UQ77</accession>
<name>A0A6P0UQ77_9FLAO</name>